<proteinExistence type="predicted"/>
<evidence type="ECO:0000313" key="3">
    <source>
        <dbReference type="Proteomes" id="UP000295215"/>
    </source>
</evidence>
<dbReference type="PROSITE" id="PS51257">
    <property type="entry name" value="PROKAR_LIPOPROTEIN"/>
    <property type="match status" value="1"/>
</dbReference>
<evidence type="ECO:0000313" key="2">
    <source>
        <dbReference type="EMBL" id="TDS64302.1"/>
    </source>
</evidence>
<comment type="caution">
    <text evidence="2">The sequence shown here is derived from an EMBL/GenBank/DDBJ whole genome shotgun (WGS) entry which is preliminary data.</text>
</comment>
<accession>A0A4R7FB03</accession>
<evidence type="ECO:0000256" key="1">
    <source>
        <dbReference type="SAM" id="SignalP"/>
    </source>
</evidence>
<reference evidence="2 3" key="1">
    <citation type="submission" date="2019-03" db="EMBL/GenBank/DDBJ databases">
        <title>Genomic Encyclopedia of Archaeal and Bacterial Type Strains, Phase II (KMG-II): from individual species to whole genera.</title>
        <authorList>
            <person name="Goeker M."/>
        </authorList>
    </citation>
    <scope>NUCLEOTIDE SEQUENCE [LARGE SCALE GENOMIC DNA]</scope>
    <source>
        <strain evidence="2 3">DSM 28213</strain>
    </source>
</reference>
<feature type="signal peptide" evidence="1">
    <location>
        <begin position="1"/>
        <end position="21"/>
    </location>
</feature>
<protein>
    <recommendedName>
        <fullName evidence="4">Lipoprotein</fullName>
    </recommendedName>
</protein>
<keyword evidence="3" id="KW-1185">Reference proteome</keyword>
<dbReference type="Pfam" id="PF20050">
    <property type="entry name" value="DUF6452"/>
    <property type="match status" value="1"/>
</dbReference>
<feature type="chain" id="PRO_5020607966" description="Lipoprotein" evidence="1">
    <location>
        <begin position="22"/>
        <end position="173"/>
    </location>
</feature>
<dbReference type="OrthoDB" id="663527at2"/>
<organism evidence="2 3">
    <name type="scientific">Myroides indicus</name>
    <dbReference type="NCBI Taxonomy" id="1323422"/>
    <lineage>
        <taxon>Bacteria</taxon>
        <taxon>Pseudomonadati</taxon>
        <taxon>Bacteroidota</taxon>
        <taxon>Flavobacteriia</taxon>
        <taxon>Flavobacteriales</taxon>
        <taxon>Flavobacteriaceae</taxon>
        <taxon>Myroides</taxon>
    </lineage>
</organism>
<dbReference type="Proteomes" id="UP000295215">
    <property type="component" value="Unassembled WGS sequence"/>
</dbReference>
<dbReference type="RefSeq" id="WP_133711759.1">
    <property type="nucleotide sequence ID" value="NZ_SOAG01000004.1"/>
</dbReference>
<dbReference type="InterPro" id="IPR045607">
    <property type="entry name" value="DUF6452"/>
</dbReference>
<dbReference type="AlphaFoldDB" id="A0A4R7FB03"/>
<keyword evidence="1" id="KW-0732">Signal</keyword>
<evidence type="ECO:0008006" key="4">
    <source>
        <dbReference type="Google" id="ProtNLM"/>
    </source>
</evidence>
<sequence>MKKILFTYILMIATVVVMLTACEKDDICGATESTTPKYLIEFYDYEDQDIAKNGIVEAYVAGREDEIIQSTSNQLSLPLKLDQQETTWILLIKTTQDQETIELRDTLTLKYRVNTFYLNKACGYISTFSLLQDGTSPLLNGKSNTTTGNWIKQYVTETNEIENEEEAHFKIYY</sequence>
<name>A0A4R7FB03_9FLAO</name>
<gene>
    <name evidence="2" type="ORF">C8P70_10418</name>
</gene>
<dbReference type="EMBL" id="SOAG01000004">
    <property type="protein sequence ID" value="TDS64302.1"/>
    <property type="molecule type" value="Genomic_DNA"/>
</dbReference>